<evidence type="ECO:0000256" key="1">
    <source>
        <dbReference type="SAM" id="MobiDB-lite"/>
    </source>
</evidence>
<accession>A0A699Z759</accession>
<gene>
    <name evidence="2" type="ORF">HaLaN_11284</name>
</gene>
<name>A0A699Z759_HAELA</name>
<dbReference type="Proteomes" id="UP000485058">
    <property type="component" value="Unassembled WGS sequence"/>
</dbReference>
<evidence type="ECO:0000313" key="2">
    <source>
        <dbReference type="EMBL" id="GFH15116.1"/>
    </source>
</evidence>
<protein>
    <submittedName>
        <fullName evidence="2">Kinesin-like protein</fullName>
    </submittedName>
</protein>
<organism evidence="2 3">
    <name type="scientific">Haematococcus lacustris</name>
    <name type="common">Green alga</name>
    <name type="synonym">Haematococcus pluvialis</name>
    <dbReference type="NCBI Taxonomy" id="44745"/>
    <lineage>
        <taxon>Eukaryota</taxon>
        <taxon>Viridiplantae</taxon>
        <taxon>Chlorophyta</taxon>
        <taxon>core chlorophytes</taxon>
        <taxon>Chlorophyceae</taxon>
        <taxon>CS clade</taxon>
        <taxon>Chlamydomonadales</taxon>
        <taxon>Haematococcaceae</taxon>
        <taxon>Haematococcus</taxon>
    </lineage>
</organism>
<keyword evidence="3" id="KW-1185">Reference proteome</keyword>
<sequence>MATYEDMEGGHDAAEQSFIVDDNEAGHIFADDAEAHDAPPAPTVTKSKFRRGGAAKPAADPVEEVADNVSNLALEAPQQEDEAAVELGEDDDVLLEEVQEEEEAMPFDPIQDNAKPKLLARFKVNTMDTLAVFKAVSKEDFKDVIGLLPENTPLPASDKMTYLLARLEVP</sequence>
<evidence type="ECO:0000313" key="3">
    <source>
        <dbReference type="Proteomes" id="UP000485058"/>
    </source>
</evidence>
<proteinExistence type="predicted"/>
<feature type="region of interest" description="Disordered" evidence="1">
    <location>
        <begin position="30"/>
        <end position="61"/>
    </location>
</feature>
<dbReference type="AlphaFoldDB" id="A0A699Z759"/>
<dbReference type="EMBL" id="BLLF01000808">
    <property type="protein sequence ID" value="GFH15116.1"/>
    <property type="molecule type" value="Genomic_DNA"/>
</dbReference>
<comment type="caution">
    <text evidence="2">The sequence shown here is derived from an EMBL/GenBank/DDBJ whole genome shotgun (WGS) entry which is preliminary data.</text>
</comment>
<reference evidence="2 3" key="1">
    <citation type="submission" date="2020-02" db="EMBL/GenBank/DDBJ databases">
        <title>Draft genome sequence of Haematococcus lacustris strain NIES-144.</title>
        <authorList>
            <person name="Morimoto D."/>
            <person name="Nakagawa S."/>
            <person name="Yoshida T."/>
            <person name="Sawayama S."/>
        </authorList>
    </citation>
    <scope>NUCLEOTIDE SEQUENCE [LARGE SCALE GENOMIC DNA]</scope>
    <source>
        <strain evidence="2 3">NIES-144</strain>
    </source>
</reference>